<dbReference type="InterPro" id="IPR001932">
    <property type="entry name" value="PPM-type_phosphatase-like_dom"/>
</dbReference>
<evidence type="ECO:0000313" key="3">
    <source>
        <dbReference type="EMBL" id="MCO8277930.1"/>
    </source>
</evidence>
<dbReference type="SUPFAM" id="SSF81606">
    <property type="entry name" value="PP2C-like"/>
    <property type="match status" value="1"/>
</dbReference>
<evidence type="ECO:0000259" key="2">
    <source>
        <dbReference type="Pfam" id="PF07228"/>
    </source>
</evidence>
<gene>
    <name evidence="3" type="ORF">M1L60_45900</name>
</gene>
<dbReference type="Gene3D" id="3.60.40.10">
    <property type="entry name" value="PPM-type phosphatase domain"/>
    <property type="match status" value="1"/>
</dbReference>
<accession>A0ABT1E720</accession>
<dbReference type="InterPro" id="IPR052016">
    <property type="entry name" value="Bact_Sigma-Reg"/>
</dbReference>
<keyword evidence="4" id="KW-1185">Reference proteome</keyword>
<protein>
    <submittedName>
        <fullName evidence="3">Serine/threonine-protein phosphatase</fullName>
    </submittedName>
</protein>
<keyword evidence="1" id="KW-0378">Hydrolase</keyword>
<proteinExistence type="predicted"/>
<feature type="domain" description="PPM-type phosphatase" evidence="2">
    <location>
        <begin position="1"/>
        <end position="145"/>
    </location>
</feature>
<dbReference type="Proteomes" id="UP001523369">
    <property type="component" value="Unassembled WGS sequence"/>
</dbReference>
<sequence>MLERLNRASHALGANTIATVLLAYLDRQNDGSHVLQWSNAGHPSPSVLTADGRVIELPGTDPLLGARHRHPRNTHHHQLAPGATLLMHTDGLVETRDGVIDDGFARLRQFLSGQNDVTPATLADQLVDYADTRIREDDVALIIARPR</sequence>
<dbReference type="Pfam" id="PF07228">
    <property type="entry name" value="SpoIIE"/>
    <property type="match status" value="1"/>
</dbReference>
<dbReference type="RefSeq" id="WP_253243932.1">
    <property type="nucleotide sequence ID" value="NZ_JAMYJR010000069.1"/>
</dbReference>
<reference evidence="3 4" key="1">
    <citation type="submission" date="2022-06" db="EMBL/GenBank/DDBJ databases">
        <title>New Species of the Genus Actinoplanes, ActinopZanes ferrugineus.</title>
        <authorList>
            <person name="Ding P."/>
        </authorList>
    </citation>
    <scope>NUCLEOTIDE SEQUENCE [LARGE SCALE GENOMIC DNA]</scope>
    <source>
        <strain evidence="3 4">TRM88003</strain>
    </source>
</reference>
<dbReference type="PANTHER" id="PTHR43156">
    <property type="entry name" value="STAGE II SPORULATION PROTEIN E-RELATED"/>
    <property type="match status" value="1"/>
</dbReference>
<name>A0ABT1E720_9ACTN</name>
<evidence type="ECO:0000256" key="1">
    <source>
        <dbReference type="ARBA" id="ARBA00022801"/>
    </source>
</evidence>
<evidence type="ECO:0000313" key="4">
    <source>
        <dbReference type="Proteomes" id="UP001523369"/>
    </source>
</evidence>
<dbReference type="EMBL" id="JAMYJR010000069">
    <property type="protein sequence ID" value="MCO8277930.1"/>
    <property type="molecule type" value="Genomic_DNA"/>
</dbReference>
<comment type="caution">
    <text evidence="3">The sequence shown here is derived from an EMBL/GenBank/DDBJ whole genome shotgun (WGS) entry which is preliminary data.</text>
</comment>
<organism evidence="3 4">
    <name type="scientific">Paractinoplanes aksuensis</name>
    <dbReference type="NCBI Taxonomy" id="2939490"/>
    <lineage>
        <taxon>Bacteria</taxon>
        <taxon>Bacillati</taxon>
        <taxon>Actinomycetota</taxon>
        <taxon>Actinomycetes</taxon>
        <taxon>Micromonosporales</taxon>
        <taxon>Micromonosporaceae</taxon>
        <taxon>Paractinoplanes</taxon>
    </lineage>
</organism>
<dbReference type="PANTHER" id="PTHR43156:SF2">
    <property type="entry name" value="STAGE II SPORULATION PROTEIN E"/>
    <property type="match status" value="1"/>
</dbReference>
<dbReference type="InterPro" id="IPR036457">
    <property type="entry name" value="PPM-type-like_dom_sf"/>
</dbReference>